<dbReference type="RefSeq" id="WP_146789830.1">
    <property type="nucleotide sequence ID" value="NZ_VOLT01000009.1"/>
</dbReference>
<dbReference type="Proteomes" id="UP000321822">
    <property type="component" value="Unassembled WGS sequence"/>
</dbReference>
<dbReference type="AlphaFoldDB" id="A0A5C6QAZ8"/>
<sequence length="103" mass="11379">MKTINLSIDDGLKNVELAKLTDKKNTYDLLMAASVGGVMFAGVANDSNNSYVVTTAIVCLLVFAHFRSEVKSNLSIMINNEDFKRRNGCYPEDYAKTMGVPHE</sequence>
<comment type="caution">
    <text evidence="1">The sequence shown here is derived from an EMBL/GenBank/DDBJ whole genome shotgun (WGS) entry which is preliminary data.</text>
</comment>
<organism evidence="1 2">
    <name type="scientific">Colwellia demingiae</name>
    <dbReference type="NCBI Taxonomy" id="89401"/>
    <lineage>
        <taxon>Bacteria</taxon>
        <taxon>Pseudomonadati</taxon>
        <taxon>Pseudomonadota</taxon>
        <taxon>Gammaproteobacteria</taxon>
        <taxon>Alteromonadales</taxon>
        <taxon>Colwelliaceae</taxon>
        <taxon>Colwellia</taxon>
    </lineage>
</organism>
<protein>
    <submittedName>
        <fullName evidence="1">Uncharacterized protein</fullName>
    </submittedName>
</protein>
<evidence type="ECO:0000313" key="2">
    <source>
        <dbReference type="Proteomes" id="UP000321822"/>
    </source>
</evidence>
<gene>
    <name evidence="1" type="ORF">ESZ36_16305</name>
</gene>
<dbReference type="EMBL" id="VOLT01000009">
    <property type="protein sequence ID" value="TWX65873.1"/>
    <property type="molecule type" value="Genomic_DNA"/>
</dbReference>
<proteinExistence type="predicted"/>
<keyword evidence="2" id="KW-1185">Reference proteome</keyword>
<name>A0A5C6QAZ8_9GAMM</name>
<accession>A0A5C6QAZ8</accession>
<reference evidence="1 2" key="1">
    <citation type="submission" date="2019-07" db="EMBL/GenBank/DDBJ databases">
        <title>Genomes of sea-ice associated Colwellia species.</title>
        <authorList>
            <person name="Bowman J.P."/>
        </authorList>
    </citation>
    <scope>NUCLEOTIDE SEQUENCE [LARGE SCALE GENOMIC DNA]</scope>
    <source>
        <strain evidence="1 2">ACAM 459</strain>
    </source>
</reference>
<evidence type="ECO:0000313" key="1">
    <source>
        <dbReference type="EMBL" id="TWX65873.1"/>
    </source>
</evidence>